<evidence type="ECO:0000313" key="7">
    <source>
        <dbReference type="Proteomes" id="UP000310108"/>
    </source>
</evidence>
<comment type="caution">
    <text evidence="6">The sequence shown here is derived from an EMBL/GenBank/DDBJ whole genome shotgun (WGS) entry which is preliminary data.</text>
</comment>
<dbReference type="InterPro" id="IPR011701">
    <property type="entry name" value="MFS"/>
</dbReference>
<dbReference type="EMBL" id="PJEX01000298">
    <property type="protein sequence ID" value="TKW51533.1"/>
    <property type="molecule type" value="Genomic_DNA"/>
</dbReference>
<organism evidence="6 7">
    <name type="scientific">Colletotrichum tanaceti</name>
    <dbReference type="NCBI Taxonomy" id="1306861"/>
    <lineage>
        <taxon>Eukaryota</taxon>
        <taxon>Fungi</taxon>
        <taxon>Dikarya</taxon>
        <taxon>Ascomycota</taxon>
        <taxon>Pezizomycotina</taxon>
        <taxon>Sordariomycetes</taxon>
        <taxon>Hypocreomycetidae</taxon>
        <taxon>Glomerellales</taxon>
        <taxon>Glomerellaceae</taxon>
        <taxon>Colletotrichum</taxon>
        <taxon>Colletotrichum destructivum species complex</taxon>
    </lineage>
</organism>
<feature type="transmembrane region" description="Helical" evidence="5">
    <location>
        <begin position="84"/>
        <end position="103"/>
    </location>
</feature>
<protein>
    <submittedName>
        <fullName evidence="6">UNC93-like protein 2</fullName>
    </submittedName>
</protein>
<feature type="transmembrane region" description="Helical" evidence="5">
    <location>
        <begin position="141"/>
        <end position="164"/>
    </location>
</feature>
<sequence>MDPSKPKHDNEVHETADHAAGTSYVYDGGLVDEVDEAYLRAPKSTRFYRGVLFQMILFGALSFVGPAMSDAISNLGGGGLSTPYLANMATALSYMAGCMITIFGGPLINKFGIKWSCMIAAVSMPLAGSAYYVSAKYEVDWYLLFARLLGGFTSGFLYVAETAAMLSYPEPNDRGFYLGIWSAMRNSGSVIGGAINFSNNYSRANAGGIAWSTYLIFVGFECTGVVWAIFLSPTGRVRRRNGSRIPMPSNISWKKELVALWRHLQRKKTWLVSIPAFYSFFFGGTMGTYLSLHFSVRARALSSLITPYLPYLVMFSTGYWTQLSLYWILGTFSTDVGSSSRSGGLFRAFETAGQAVSYALNSKTGADPRIPFYVNAAILVVTVPCMVFLIRLVPEVPATTDIDAADVVVHEDASDPDRK</sequence>
<dbReference type="Pfam" id="PF07690">
    <property type="entry name" value="MFS_1"/>
    <property type="match status" value="1"/>
</dbReference>
<evidence type="ECO:0000256" key="1">
    <source>
        <dbReference type="ARBA" id="ARBA00004141"/>
    </source>
</evidence>
<dbReference type="InterPro" id="IPR036259">
    <property type="entry name" value="MFS_trans_sf"/>
</dbReference>
<feature type="transmembrane region" description="Helical" evidence="5">
    <location>
        <begin position="115"/>
        <end position="135"/>
    </location>
</feature>
<reference evidence="6 7" key="1">
    <citation type="journal article" date="2019" name="PLoS ONE">
        <title>Comparative genome analysis indicates high evolutionary potential of pathogenicity genes in Colletotrichum tanaceti.</title>
        <authorList>
            <person name="Lelwala R.V."/>
            <person name="Korhonen P.K."/>
            <person name="Young N.D."/>
            <person name="Scott J.B."/>
            <person name="Ades P.A."/>
            <person name="Gasser R.B."/>
            <person name="Taylor P.W.J."/>
        </authorList>
    </citation>
    <scope>NUCLEOTIDE SEQUENCE [LARGE SCALE GENOMIC DNA]</scope>
    <source>
        <strain evidence="6">BRIP57314</strain>
    </source>
</reference>
<dbReference type="PANTHER" id="PTHR23294:SF19">
    <property type="entry name" value="DUF895 DOMAIN MEMBRANE PROTEIN-RELATED"/>
    <property type="match status" value="1"/>
</dbReference>
<feature type="transmembrane region" description="Helical" evidence="5">
    <location>
        <begin position="270"/>
        <end position="296"/>
    </location>
</feature>
<dbReference type="Proteomes" id="UP000310108">
    <property type="component" value="Unassembled WGS sequence"/>
</dbReference>
<name>A0A4U6X8W4_9PEZI</name>
<dbReference type="Gene3D" id="1.20.1250.20">
    <property type="entry name" value="MFS general substrate transporter like domains"/>
    <property type="match status" value="1"/>
</dbReference>
<evidence type="ECO:0000256" key="4">
    <source>
        <dbReference type="ARBA" id="ARBA00023136"/>
    </source>
</evidence>
<feature type="transmembrane region" description="Helical" evidence="5">
    <location>
        <begin position="176"/>
        <end position="197"/>
    </location>
</feature>
<evidence type="ECO:0000256" key="5">
    <source>
        <dbReference type="SAM" id="Phobius"/>
    </source>
</evidence>
<comment type="subcellular location">
    <subcellularLocation>
        <location evidence="1">Membrane</location>
        <topology evidence="1">Multi-pass membrane protein</topology>
    </subcellularLocation>
</comment>
<gene>
    <name evidence="6" type="ORF">CTA1_8943</name>
</gene>
<proteinExistence type="predicted"/>
<dbReference type="InterPro" id="IPR051617">
    <property type="entry name" value="UNC-93-like_regulator"/>
</dbReference>
<feature type="transmembrane region" description="Helical" evidence="5">
    <location>
        <begin position="372"/>
        <end position="393"/>
    </location>
</feature>
<feature type="transmembrane region" description="Helical" evidence="5">
    <location>
        <begin position="308"/>
        <end position="329"/>
    </location>
</feature>
<feature type="transmembrane region" description="Helical" evidence="5">
    <location>
        <begin position="47"/>
        <end position="64"/>
    </location>
</feature>
<evidence type="ECO:0000256" key="3">
    <source>
        <dbReference type="ARBA" id="ARBA00022989"/>
    </source>
</evidence>
<dbReference type="AlphaFoldDB" id="A0A4U6X8W4"/>
<dbReference type="SUPFAM" id="SSF103473">
    <property type="entry name" value="MFS general substrate transporter"/>
    <property type="match status" value="1"/>
</dbReference>
<evidence type="ECO:0000256" key="2">
    <source>
        <dbReference type="ARBA" id="ARBA00022692"/>
    </source>
</evidence>
<keyword evidence="4 5" id="KW-0472">Membrane</keyword>
<dbReference type="GO" id="GO:0022857">
    <property type="term" value="F:transmembrane transporter activity"/>
    <property type="evidence" value="ECO:0007669"/>
    <property type="project" value="InterPro"/>
</dbReference>
<feature type="transmembrane region" description="Helical" evidence="5">
    <location>
        <begin position="209"/>
        <end position="231"/>
    </location>
</feature>
<keyword evidence="3 5" id="KW-1133">Transmembrane helix</keyword>
<evidence type="ECO:0000313" key="6">
    <source>
        <dbReference type="EMBL" id="TKW51533.1"/>
    </source>
</evidence>
<keyword evidence="7" id="KW-1185">Reference proteome</keyword>
<dbReference type="PANTHER" id="PTHR23294">
    <property type="entry name" value="ET TRANSLATION PRODUCT-RELATED"/>
    <property type="match status" value="1"/>
</dbReference>
<dbReference type="GO" id="GO:0016020">
    <property type="term" value="C:membrane"/>
    <property type="evidence" value="ECO:0007669"/>
    <property type="project" value="UniProtKB-SubCell"/>
</dbReference>
<accession>A0A4U6X8W4</accession>
<keyword evidence="2 5" id="KW-0812">Transmembrane</keyword>